<dbReference type="STRING" id="1296121.A0A1A6A2J4"/>
<keyword evidence="5" id="KW-0961">Cell wall biogenesis/degradation</keyword>
<feature type="transmembrane region" description="Helical" evidence="9">
    <location>
        <begin position="725"/>
        <end position="749"/>
    </location>
</feature>
<feature type="domain" description="JmjC" evidence="10">
    <location>
        <begin position="1270"/>
        <end position="1449"/>
    </location>
</feature>
<feature type="region of interest" description="Disordered" evidence="8">
    <location>
        <begin position="1"/>
        <end position="99"/>
    </location>
</feature>
<feature type="transmembrane region" description="Helical" evidence="9">
    <location>
        <begin position="831"/>
        <end position="849"/>
    </location>
</feature>
<dbReference type="InterPro" id="IPR013616">
    <property type="entry name" value="Chitin_synth_N"/>
</dbReference>
<comment type="function">
    <text evidence="6">Polymerizes chitin, a structural polymer of the cell wall and septum, by transferring the sugar moiety of UDP-GlcNAc to the non-reducing end of the growing chitin polymer.</text>
</comment>
<dbReference type="PANTHER" id="PTHR22914:SF38">
    <property type="entry name" value="CHITIN SYNTHASE 2"/>
    <property type="match status" value="1"/>
</dbReference>
<name>A0A1A6A2J4_9TREE</name>
<dbReference type="InterPro" id="IPR041667">
    <property type="entry name" value="Cupin_8"/>
</dbReference>
<sequence>MPASSRKPPPNPQPFLTTSAYSHSTSGHSQSHSSASPGLSRGPSPAPPYDNRQSNSNDAFLGARALAYGPSGPAHAQRSEMSYVPPYASPPPQPALGLSQPVSQRLPFFEAALARSRGQQLPPDAEHSAARYGYNQPLPSYLPPPDPNHPELAVGFTQSNTVRYAAVGRELSRSPSPIPDENFEQGYRGYDYAGENDIEKALLEQEDLDRNQWQGRDEKLWSEKVMFQMTEDGGDISVPPMRIAPGVSGADIPSIHIRGPTNSTLVSLQEGDLAASSTQHFGPAPTGRVGRRTHNAAGHRRIKQSATLDENGFFAVDMPIPTRLAQFLPVKGVEEQKSTRYTAVTTDPDDFPTSGLRLRQNMFDPPRQTELFIVITMYNENAELFCRTLYGVMKNVAHLCGRKNSRVWGKDGWQKVVVCIVADGRKAVNPRVLDCLAALGVYQEGAMTNKVKDRPVTAHVFEYTTSFALDADLHFKYPDKGIVPCQIIFCLKEKNAKKINSHRWFFNAFAPLLSPNVCILLDVGTRPAPKSLYYLWKAFDLNSNVGGACGEIATFKGKTWRSLLNPLVAAQCFEYKMSNILDKPMESLFGYCSVLPGAFSAYRYLALQNNPDGTGPLASYFQGENLHTGKADTFTANMYLAEDRILCFEIVAKKKANWVLKFVKSAVGETDCPDTIPEFIAQRRRWLNGSFFAAVYSLIHVAQIWRSDHSLLRKLALMLEFAYNALNLLFSWFSLANFYIFFVILTRALEGEAFNIPRIDILNSIAQYGYLGALVACFIFGMGNRPQGSPWKYKATIYFFAVLTTYMLVAAVLCTVQAIKNFDSPIFSRMIVSLISTYGIFIASSVLALDPWHLLTCFVQYILFSPSDHDLSWGTKGSDTVQESDLGAVQGIGKHVEVELVSAQQDIDIAYQDALDNIRLKGARVDEDKKKDNSEQAQKDVYANFRTNLLLCWSLSNALLASVILSGSTTGTFDSGGNSRTGIYMLIILNIRKCGHAVSHLITQSATQLLRYVQGKEASSFDSNESYSLSTIDLTFETLASLAQDMINTIPFHIVPKHWLRLYTDVAILQSIKDVVMNRREGDGRATDELWSKAVRRLDMAIIVAGAIGNKRKDWVIELIEIIQAKFELANRASDLEGMRVTKKPRIEQPAVDVDPLLFAPKPIPVLQEPPDIESYLENHLDHPFIVRGYLNGLNASPRWPACERWASHEYLTEAVGLGRVVPVEVGKAYDDESWTQKIIPFTDFLRRAGFRDSFGTPLEEDATLPDSPLYLAQYGLFDQFPTLEKDMSFPDYVWSNPPSPSNYPSYVAPQNVDGLIVNVWVGSGNGEIISPAHTDPYYNCYAQVLGHKRVWLAPPECAPFMCAYGEGQIEEEGLAEQYMTNTSKIPILRPINHFLSLKADYPEFFEHVWPESLEAVLEPGDLMVMPPGWWHAMRGEGKGPAWSVSMWY</sequence>
<dbReference type="VEuPathDB" id="FungiDB:I303_05137"/>
<evidence type="ECO:0000256" key="6">
    <source>
        <dbReference type="ARBA" id="ARBA00024009"/>
    </source>
</evidence>
<evidence type="ECO:0000256" key="2">
    <source>
        <dbReference type="ARBA" id="ARBA00022692"/>
    </source>
</evidence>
<protein>
    <submittedName>
        <fullName evidence="11">Chitin synthase</fullName>
    </submittedName>
</protein>
<dbReference type="GO" id="GO:0006031">
    <property type="term" value="P:chitin biosynthetic process"/>
    <property type="evidence" value="ECO:0007669"/>
    <property type="project" value="TreeGrafter"/>
</dbReference>
<dbReference type="PROSITE" id="PS51184">
    <property type="entry name" value="JMJC"/>
    <property type="match status" value="1"/>
</dbReference>
<dbReference type="Pfam" id="PF13621">
    <property type="entry name" value="Cupin_8"/>
    <property type="match status" value="1"/>
</dbReference>
<evidence type="ECO:0000256" key="9">
    <source>
        <dbReference type="SAM" id="Phobius"/>
    </source>
</evidence>
<evidence type="ECO:0000256" key="4">
    <source>
        <dbReference type="ARBA" id="ARBA00023136"/>
    </source>
</evidence>
<dbReference type="GO" id="GO:0004100">
    <property type="term" value="F:chitin synthase activity"/>
    <property type="evidence" value="ECO:0007669"/>
    <property type="project" value="UniProtKB-EC"/>
</dbReference>
<dbReference type="EMBL" id="KI894032">
    <property type="protein sequence ID" value="OBR84280.1"/>
    <property type="molecule type" value="Genomic_DNA"/>
</dbReference>
<reference evidence="11" key="1">
    <citation type="submission" date="2013-07" db="EMBL/GenBank/DDBJ databases">
        <title>The Genome Sequence of Cryptococcus dejecticola CBS10117.</title>
        <authorList>
            <consortium name="The Broad Institute Genome Sequencing Platform"/>
            <person name="Cuomo C."/>
            <person name="Litvintseva A."/>
            <person name="Chen Y."/>
            <person name="Heitman J."/>
            <person name="Sun S."/>
            <person name="Springer D."/>
            <person name="Dromer F."/>
            <person name="Young S.K."/>
            <person name="Zeng Q."/>
            <person name="Gargeya S."/>
            <person name="Fitzgerald M."/>
            <person name="Abouelleil A."/>
            <person name="Alvarado L."/>
            <person name="Berlin A.M."/>
            <person name="Chapman S.B."/>
            <person name="Dewar J."/>
            <person name="Goldberg J."/>
            <person name="Griggs A."/>
            <person name="Gujja S."/>
            <person name="Hansen M."/>
            <person name="Howarth C."/>
            <person name="Imamovic A."/>
            <person name="Larimer J."/>
            <person name="McCowan C."/>
            <person name="Murphy C."/>
            <person name="Pearson M."/>
            <person name="Priest M."/>
            <person name="Roberts A."/>
            <person name="Saif S."/>
            <person name="Shea T."/>
            <person name="Sykes S."/>
            <person name="Wortman J."/>
            <person name="Nusbaum C."/>
            <person name="Birren B."/>
        </authorList>
    </citation>
    <scope>NUCLEOTIDE SEQUENCE [LARGE SCALE GENOMIC DNA]</scope>
    <source>
        <strain evidence="11">CBS 10117</strain>
    </source>
</reference>
<feature type="transmembrane region" description="Helical" evidence="9">
    <location>
        <begin position="795"/>
        <end position="819"/>
    </location>
</feature>
<evidence type="ECO:0000256" key="5">
    <source>
        <dbReference type="ARBA" id="ARBA00023316"/>
    </source>
</evidence>
<dbReference type="GO" id="GO:0071555">
    <property type="term" value="P:cell wall organization"/>
    <property type="evidence" value="ECO:0007669"/>
    <property type="project" value="UniProtKB-KW"/>
</dbReference>
<feature type="compositionally biased region" description="Low complexity" evidence="8">
    <location>
        <begin position="17"/>
        <end position="36"/>
    </location>
</feature>
<dbReference type="Pfam" id="PF08407">
    <property type="entry name" value="Chitin_synth_1N"/>
    <property type="match status" value="1"/>
</dbReference>
<accession>A0A1A6A2J4</accession>
<feature type="compositionally biased region" description="Basic residues" evidence="8">
    <location>
        <begin position="289"/>
        <end position="300"/>
    </location>
</feature>
<dbReference type="InterPro" id="IPR004835">
    <property type="entry name" value="Chitin_synth"/>
</dbReference>
<comment type="catalytic activity">
    <reaction evidence="7">
        <text>[(1-&gt;4)-N-acetyl-beta-D-glucosaminyl](n) + UDP-N-acetyl-alpha-D-glucosamine = [(1-&gt;4)-N-acetyl-beta-D-glucosaminyl](n+1) + UDP + H(+)</text>
        <dbReference type="Rhea" id="RHEA:16637"/>
        <dbReference type="Rhea" id="RHEA-COMP:9593"/>
        <dbReference type="Rhea" id="RHEA-COMP:9595"/>
        <dbReference type="ChEBI" id="CHEBI:15378"/>
        <dbReference type="ChEBI" id="CHEBI:17029"/>
        <dbReference type="ChEBI" id="CHEBI:57705"/>
        <dbReference type="ChEBI" id="CHEBI:58223"/>
        <dbReference type="EC" id="2.4.1.16"/>
    </reaction>
</comment>
<dbReference type="SUPFAM" id="SSF51197">
    <property type="entry name" value="Clavaminate synthase-like"/>
    <property type="match status" value="1"/>
</dbReference>
<comment type="subcellular location">
    <subcellularLocation>
        <location evidence="1">Membrane</location>
        <topology evidence="1">Multi-pass membrane protein</topology>
    </subcellularLocation>
</comment>
<dbReference type="Pfam" id="PF01644">
    <property type="entry name" value="Chitin_synth_1"/>
    <property type="match status" value="1"/>
</dbReference>
<evidence type="ECO:0000313" key="11">
    <source>
        <dbReference type="EMBL" id="OBR84280.1"/>
    </source>
</evidence>
<evidence type="ECO:0000256" key="8">
    <source>
        <dbReference type="SAM" id="MobiDB-lite"/>
    </source>
</evidence>
<dbReference type="PANTHER" id="PTHR22914">
    <property type="entry name" value="CHITIN SYNTHASE"/>
    <property type="match status" value="1"/>
</dbReference>
<dbReference type="Gene3D" id="2.60.120.650">
    <property type="entry name" value="Cupin"/>
    <property type="match status" value="1"/>
</dbReference>
<evidence type="ECO:0000256" key="1">
    <source>
        <dbReference type="ARBA" id="ARBA00004141"/>
    </source>
</evidence>
<keyword evidence="4 9" id="KW-0472">Membrane</keyword>
<dbReference type="CDD" id="cd04190">
    <property type="entry name" value="Chitin_synth_C"/>
    <property type="match status" value="1"/>
</dbReference>
<proteinExistence type="predicted"/>
<feature type="region of interest" description="Disordered" evidence="8">
    <location>
        <begin position="278"/>
        <end position="300"/>
    </location>
</feature>
<dbReference type="InterPro" id="IPR003347">
    <property type="entry name" value="JmjC_dom"/>
</dbReference>
<feature type="transmembrane region" description="Helical" evidence="9">
    <location>
        <begin position="761"/>
        <end position="783"/>
    </location>
</feature>
<dbReference type="GO" id="GO:0016020">
    <property type="term" value="C:membrane"/>
    <property type="evidence" value="ECO:0007669"/>
    <property type="project" value="UniProtKB-SubCell"/>
</dbReference>
<dbReference type="OrthoDB" id="26569at2759"/>
<gene>
    <name evidence="11" type="ORF">I303_05137</name>
</gene>
<organism evidence="11">
    <name type="scientific">Kwoniella dejecticola CBS 10117</name>
    <dbReference type="NCBI Taxonomy" id="1296121"/>
    <lineage>
        <taxon>Eukaryota</taxon>
        <taxon>Fungi</taxon>
        <taxon>Dikarya</taxon>
        <taxon>Basidiomycota</taxon>
        <taxon>Agaricomycotina</taxon>
        <taxon>Tremellomycetes</taxon>
        <taxon>Tremellales</taxon>
        <taxon>Cryptococcaceae</taxon>
        <taxon>Kwoniella</taxon>
    </lineage>
</organism>
<keyword evidence="3 9" id="KW-1133">Transmembrane helix</keyword>
<dbReference type="GO" id="GO:0030428">
    <property type="term" value="C:cell septum"/>
    <property type="evidence" value="ECO:0007669"/>
    <property type="project" value="TreeGrafter"/>
</dbReference>
<evidence type="ECO:0000259" key="10">
    <source>
        <dbReference type="PROSITE" id="PS51184"/>
    </source>
</evidence>
<evidence type="ECO:0000256" key="7">
    <source>
        <dbReference type="ARBA" id="ARBA00048014"/>
    </source>
</evidence>
<keyword evidence="2 9" id="KW-0812">Transmembrane</keyword>
<evidence type="ECO:0000256" key="3">
    <source>
        <dbReference type="ARBA" id="ARBA00022989"/>
    </source>
</evidence>
<dbReference type="GO" id="GO:0071944">
    <property type="term" value="C:cell periphery"/>
    <property type="evidence" value="ECO:0007669"/>
    <property type="project" value="TreeGrafter"/>
</dbReference>